<accession>A0A0H5RBF4</accession>
<sequence length="139" mass="15937">MRLTTFSFRRFGLLSRFQLASTLFLLVFLTVVLQNRNSDNALFDSGHGPPMFYTDTMHTVTDVADQETVDDGRPRRLLTITVDDSSMFLPDVSIFIHIYMPAGIQWRYISYRTQDLASLRLDTDVLMVTASEKLSRDSC</sequence>
<organism evidence="1">
    <name type="scientific">Spongospora subterranea</name>
    <dbReference type="NCBI Taxonomy" id="70186"/>
    <lineage>
        <taxon>Eukaryota</taxon>
        <taxon>Sar</taxon>
        <taxon>Rhizaria</taxon>
        <taxon>Endomyxa</taxon>
        <taxon>Phytomyxea</taxon>
        <taxon>Plasmodiophorida</taxon>
        <taxon>Plasmodiophoridae</taxon>
        <taxon>Spongospora</taxon>
    </lineage>
</organism>
<protein>
    <submittedName>
        <fullName evidence="1">Uncharacterized protein</fullName>
    </submittedName>
</protein>
<evidence type="ECO:0000313" key="1">
    <source>
        <dbReference type="EMBL" id="CRZ11141.1"/>
    </source>
</evidence>
<dbReference type="EMBL" id="HACM01010699">
    <property type="protein sequence ID" value="CRZ11141.1"/>
    <property type="molecule type" value="Transcribed_RNA"/>
</dbReference>
<reference evidence="1" key="1">
    <citation type="submission" date="2015-04" db="EMBL/GenBank/DDBJ databases">
        <title>The genome sequence of the plant pathogenic Rhizarian Plasmodiophora brassicae reveals insights in its biotrophic life cycle and the origin of chitin synthesis.</title>
        <authorList>
            <person name="Schwelm A."/>
            <person name="Fogelqvist J."/>
            <person name="Knaust A."/>
            <person name="Julke S."/>
            <person name="Lilja T."/>
            <person name="Dhandapani V."/>
            <person name="Bonilla-Rosso G."/>
            <person name="Karlsson M."/>
            <person name="Shevchenko A."/>
            <person name="Choi S.R."/>
            <person name="Kim H.G."/>
            <person name="Park J.Y."/>
            <person name="Lim Y.P."/>
            <person name="Ludwig-Muller J."/>
            <person name="Dixelius C."/>
        </authorList>
    </citation>
    <scope>NUCLEOTIDE SEQUENCE</scope>
    <source>
        <tissue evidence="1">Potato root galls</tissue>
    </source>
</reference>
<proteinExistence type="predicted"/>
<name>A0A0H5RBF4_9EUKA</name>
<dbReference type="AlphaFoldDB" id="A0A0H5RBF4"/>